<evidence type="ECO:0000256" key="2">
    <source>
        <dbReference type="ARBA" id="ARBA00009444"/>
    </source>
</evidence>
<evidence type="ECO:0000313" key="7">
    <source>
        <dbReference type="EMBL" id="TYG71267.1"/>
    </source>
</evidence>
<evidence type="ECO:0000259" key="6">
    <source>
        <dbReference type="Pfam" id="PF12734"/>
    </source>
</evidence>
<comment type="similarity">
    <text evidence="2">Belongs to the CYSTM1 family.</text>
</comment>
<keyword evidence="8" id="KW-1185">Reference proteome</keyword>
<feature type="domain" description="Cysteine-rich transmembrane" evidence="6">
    <location>
        <begin position="57"/>
        <end position="90"/>
    </location>
</feature>
<dbReference type="EMBL" id="CM017705">
    <property type="protein sequence ID" value="TYG71267.1"/>
    <property type="molecule type" value="Genomic_DNA"/>
</dbReference>
<dbReference type="InterPro" id="IPR028144">
    <property type="entry name" value="CYSTM_dom"/>
</dbReference>
<dbReference type="PANTHER" id="PTHR31568">
    <property type="entry name" value="RCG49325, ISOFORM CRA_A"/>
    <property type="match status" value="1"/>
</dbReference>
<accession>A0A5D2CNQ5</accession>
<dbReference type="Proteomes" id="UP000323506">
    <property type="component" value="Chromosome D05"/>
</dbReference>
<sequence>MPHSDQQQPPPYPRPSEIYLPLKNSVEMSAIVPYIAPPPSLPPPVGYPMTNGTGNPQQAAPPVHLQSKGDDFWKGCLAAICCYCVLDVCFC</sequence>
<protein>
    <recommendedName>
        <fullName evidence="6">Cysteine-rich transmembrane domain-containing protein</fullName>
    </recommendedName>
</protein>
<name>A0A5D2CNQ5_GOSDA</name>
<evidence type="ECO:0000256" key="3">
    <source>
        <dbReference type="ARBA" id="ARBA00022692"/>
    </source>
</evidence>
<dbReference type="AlphaFoldDB" id="A0A5D2CNQ5"/>
<keyword evidence="3" id="KW-0812">Transmembrane</keyword>
<organism evidence="7 8">
    <name type="scientific">Gossypium darwinii</name>
    <name type="common">Darwin's cotton</name>
    <name type="synonym">Gossypium barbadense var. darwinii</name>
    <dbReference type="NCBI Taxonomy" id="34276"/>
    <lineage>
        <taxon>Eukaryota</taxon>
        <taxon>Viridiplantae</taxon>
        <taxon>Streptophyta</taxon>
        <taxon>Embryophyta</taxon>
        <taxon>Tracheophyta</taxon>
        <taxon>Spermatophyta</taxon>
        <taxon>Magnoliopsida</taxon>
        <taxon>eudicotyledons</taxon>
        <taxon>Gunneridae</taxon>
        <taxon>Pentapetalae</taxon>
        <taxon>rosids</taxon>
        <taxon>malvids</taxon>
        <taxon>Malvales</taxon>
        <taxon>Malvaceae</taxon>
        <taxon>Malvoideae</taxon>
        <taxon>Gossypium</taxon>
    </lineage>
</organism>
<evidence type="ECO:0000256" key="1">
    <source>
        <dbReference type="ARBA" id="ARBA00004167"/>
    </source>
</evidence>
<evidence type="ECO:0000256" key="4">
    <source>
        <dbReference type="ARBA" id="ARBA00022989"/>
    </source>
</evidence>
<dbReference type="PANTHER" id="PTHR31568:SF122">
    <property type="entry name" value="PROTEIN CYSTEINE-RICH TRANSMEMBRANE MODULE 9"/>
    <property type="match status" value="1"/>
</dbReference>
<dbReference type="GO" id="GO:0005886">
    <property type="term" value="C:plasma membrane"/>
    <property type="evidence" value="ECO:0007669"/>
    <property type="project" value="InterPro"/>
</dbReference>
<reference evidence="7 8" key="1">
    <citation type="submission" date="2019-06" db="EMBL/GenBank/DDBJ databases">
        <title>WGS assembly of Gossypium darwinii.</title>
        <authorList>
            <person name="Chen Z.J."/>
            <person name="Sreedasyam A."/>
            <person name="Ando A."/>
            <person name="Song Q."/>
            <person name="De L."/>
            <person name="Hulse-Kemp A."/>
            <person name="Ding M."/>
            <person name="Ye W."/>
            <person name="Kirkbride R."/>
            <person name="Jenkins J."/>
            <person name="Plott C."/>
            <person name="Lovell J."/>
            <person name="Lin Y.-M."/>
            <person name="Vaughn R."/>
            <person name="Liu B."/>
            <person name="Li W."/>
            <person name="Simpson S."/>
            <person name="Scheffler B."/>
            <person name="Saski C."/>
            <person name="Grover C."/>
            <person name="Hu G."/>
            <person name="Conover J."/>
            <person name="Carlson J."/>
            <person name="Shu S."/>
            <person name="Boston L."/>
            <person name="Williams M."/>
            <person name="Peterson D."/>
            <person name="Mcgee K."/>
            <person name="Jones D."/>
            <person name="Wendel J."/>
            <person name="Stelly D."/>
            <person name="Grimwood J."/>
            <person name="Schmutz J."/>
        </authorList>
    </citation>
    <scope>NUCLEOTIDE SEQUENCE [LARGE SCALE GENOMIC DNA]</scope>
    <source>
        <strain evidence="7">1808015.09</strain>
    </source>
</reference>
<keyword evidence="4" id="KW-1133">Transmembrane helix</keyword>
<evidence type="ECO:0000313" key="8">
    <source>
        <dbReference type="Proteomes" id="UP000323506"/>
    </source>
</evidence>
<proteinExistence type="inferred from homology"/>
<keyword evidence="5" id="KW-0472">Membrane</keyword>
<dbReference type="Pfam" id="PF12734">
    <property type="entry name" value="CYSTM"/>
    <property type="match status" value="1"/>
</dbReference>
<gene>
    <name evidence="7" type="ORF">ES288_D05G381700v1</name>
</gene>
<evidence type="ECO:0000256" key="5">
    <source>
        <dbReference type="ARBA" id="ARBA00023136"/>
    </source>
</evidence>
<dbReference type="InterPro" id="IPR044850">
    <property type="entry name" value="WIH1-like"/>
</dbReference>
<comment type="subcellular location">
    <subcellularLocation>
        <location evidence="1">Membrane</location>
        <topology evidence="1">Single-pass membrane protein</topology>
    </subcellularLocation>
</comment>